<evidence type="ECO:0000259" key="7">
    <source>
        <dbReference type="Pfam" id="PF02272"/>
    </source>
</evidence>
<comment type="caution">
    <text evidence="9">The sequence shown here is derived from an EMBL/GenBank/DDBJ whole genome shotgun (WGS) entry which is preliminary data.</text>
</comment>
<dbReference type="GO" id="GO:0006281">
    <property type="term" value="P:DNA repair"/>
    <property type="evidence" value="ECO:0007669"/>
    <property type="project" value="InterPro"/>
</dbReference>
<evidence type="ECO:0000313" key="10">
    <source>
        <dbReference type="Proteomes" id="UP000295008"/>
    </source>
</evidence>
<evidence type="ECO:0000313" key="9">
    <source>
        <dbReference type="EMBL" id="TCL65263.1"/>
    </source>
</evidence>
<dbReference type="Proteomes" id="UP000295008">
    <property type="component" value="Unassembled WGS sequence"/>
</dbReference>
<dbReference type="NCBIfam" id="TIGR00644">
    <property type="entry name" value="recJ"/>
    <property type="match status" value="1"/>
</dbReference>
<keyword evidence="3" id="KW-0540">Nuclease</keyword>
<sequence>MTGKVWRIAAHPHNLADELAERLGISALLARLLVNRGLSDPQAAQLFLAPTLNQLHDPFQFQMMQRAVERIGRAIRDQEYVLIYGDYDVDGITSVSLMIRVLARLLPGKLLYYLPKRLEEGYGLHLSSIEKALARGVGLIITVDCGITAVEEAAYLAERGVDLIITDHHESQETLPAAYAIIDPKLPGEGYPFQQLAGVGVAFKLLQGVATAFPEIRERLFSNLDLVAFGTVADIVPLLGENRVLVKYGLMQLQKTENIGLQALIQTAALADRAITSGHIGFVLAPRVNAAGRMGNPSIGVRLFLTNDPVQALDLAKQLEKENLNRQSTENQVLTEAQQMLAAAPELAEEYGLVLAGEGWHLGVIGIVASRLVEIYNKPVILIGLDGAEGRGSGRSIHGFNLFNAIDHCSGHLIRFGGHEFAAGLSIAREQIPGFRQAFQEYAKAHLTPENLRPMLNIESLLDLNRVTLDLARELEMLAPCGPANPTPVFGCRAVRLVDYKGVGENGKHLKLRVSDQQVTREGIGFNLGFVLDELASTSELDLAFSLEENHWNGSVQIQLNLKDVVRRGSE</sequence>
<dbReference type="InterPro" id="IPR041122">
    <property type="entry name" value="RecJ_OB"/>
</dbReference>
<dbReference type="GO" id="GO:0006310">
    <property type="term" value="P:DNA recombination"/>
    <property type="evidence" value="ECO:0007669"/>
    <property type="project" value="InterPro"/>
</dbReference>
<dbReference type="Pfam" id="PF02272">
    <property type="entry name" value="DHHA1"/>
    <property type="match status" value="1"/>
</dbReference>
<comment type="similarity">
    <text evidence="1">Belongs to the RecJ family.</text>
</comment>
<dbReference type="Pfam" id="PF01368">
    <property type="entry name" value="DHH"/>
    <property type="match status" value="1"/>
</dbReference>
<evidence type="ECO:0000259" key="6">
    <source>
        <dbReference type="Pfam" id="PF01368"/>
    </source>
</evidence>
<keyword evidence="5 9" id="KW-0269">Exonuclease</keyword>
<evidence type="ECO:0000256" key="3">
    <source>
        <dbReference type="ARBA" id="ARBA00022722"/>
    </source>
</evidence>
<protein>
    <recommendedName>
        <fullName evidence="2">Single-stranded-DNA-specific exonuclease RecJ</fullName>
    </recommendedName>
</protein>
<evidence type="ECO:0000256" key="1">
    <source>
        <dbReference type="ARBA" id="ARBA00005915"/>
    </source>
</evidence>
<proteinExistence type="inferred from homology"/>
<evidence type="ECO:0000256" key="5">
    <source>
        <dbReference type="ARBA" id="ARBA00022839"/>
    </source>
</evidence>
<feature type="domain" description="DDH" evidence="6">
    <location>
        <begin position="81"/>
        <end position="231"/>
    </location>
</feature>
<evidence type="ECO:0000259" key="8">
    <source>
        <dbReference type="Pfam" id="PF17768"/>
    </source>
</evidence>
<keyword evidence="10" id="KW-1185">Reference proteome</keyword>
<dbReference type="RefSeq" id="WP_132014941.1">
    <property type="nucleotide sequence ID" value="NZ_SLUN01000017.1"/>
</dbReference>
<organism evidence="9 10">
    <name type="scientific">Hydrogenispora ethanolica</name>
    <dbReference type="NCBI Taxonomy" id="1082276"/>
    <lineage>
        <taxon>Bacteria</taxon>
        <taxon>Bacillati</taxon>
        <taxon>Bacillota</taxon>
        <taxon>Hydrogenispora</taxon>
    </lineage>
</organism>
<feature type="domain" description="RecJ OB" evidence="8">
    <location>
        <begin position="460"/>
        <end position="564"/>
    </location>
</feature>
<evidence type="ECO:0000256" key="4">
    <source>
        <dbReference type="ARBA" id="ARBA00022801"/>
    </source>
</evidence>
<dbReference type="SUPFAM" id="SSF64182">
    <property type="entry name" value="DHH phosphoesterases"/>
    <property type="match status" value="1"/>
</dbReference>
<keyword evidence="4" id="KW-0378">Hydrolase</keyword>
<dbReference type="PANTHER" id="PTHR30255:SF2">
    <property type="entry name" value="SINGLE-STRANDED-DNA-SPECIFIC EXONUCLEASE RECJ"/>
    <property type="match status" value="1"/>
</dbReference>
<dbReference type="InterPro" id="IPR038763">
    <property type="entry name" value="DHH_sf"/>
</dbReference>
<dbReference type="GO" id="GO:0008409">
    <property type="term" value="F:5'-3' exonuclease activity"/>
    <property type="evidence" value="ECO:0007669"/>
    <property type="project" value="InterPro"/>
</dbReference>
<feature type="domain" description="DHHA1" evidence="7">
    <location>
        <begin position="353"/>
        <end position="444"/>
    </location>
</feature>
<dbReference type="GO" id="GO:0003676">
    <property type="term" value="F:nucleic acid binding"/>
    <property type="evidence" value="ECO:0007669"/>
    <property type="project" value="InterPro"/>
</dbReference>
<dbReference type="AlphaFoldDB" id="A0A4R1RGV4"/>
<dbReference type="InterPro" id="IPR003156">
    <property type="entry name" value="DHHA1_dom"/>
</dbReference>
<reference evidence="9 10" key="1">
    <citation type="submission" date="2019-03" db="EMBL/GenBank/DDBJ databases">
        <title>Genomic Encyclopedia of Type Strains, Phase IV (KMG-IV): sequencing the most valuable type-strain genomes for metagenomic binning, comparative biology and taxonomic classification.</title>
        <authorList>
            <person name="Goeker M."/>
        </authorList>
    </citation>
    <scope>NUCLEOTIDE SEQUENCE [LARGE SCALE GENOMIC DNA]</scope>
    <source>
        <strain evidence="9 10">LX-B</strain>
    </source>
</reference>
<name>A0A4R1RGV4_HYDET</name>
<dbReference type="InterPro" id="IPR001667">
    <property type="entry name" value="DDH_dom"/>
</dbReference>
<dbReference type="InterPro" id="IPR004610">
    <property type="entry name" value="RecJ"/>
</dbReference>
<dbReference type="InterPro" id="IPR051673">
    <property type="entry name" value="SSDNA_exonuclease_RecJ"/>
</dbReference>
<gene>
    <name evidence="9" type="ORF">EDC14_101711</name>
</gene>
<dbReference type="Gene3D" id="3.10.310.30">
    <property type="match status" value="1"/>
</dbReference>
<dbReference type="OrthoDB" id="9809852at2"/>
<dbReference type="Gene3D" id="3.90.1640.30">
    <property type="match status" value="1"/>
</dbReference>
<dbReference type="EMBL" id="SLUN01000017">
    <property type="protein sequence ID" value="TCL65263.1"/>
    <property type="molecule type" value="Genomic_DNA"/>
</dbReference>
<evidence type="ECO:0000256" key="2">
    <source>
        <dbReference type="ARBA" id="ARBA00019841"/>
    </source>
</evidence>
<dbReference type="Pfam" id="PF17768">
    <property type="entry name" value="RecJ_OB"/>
    <property type="match status" value="1"/>
</dbReference>
<accession>A0A4R1RGV4</accession>
<dbReference type="PANTHER" id="PTHR30255">
    <property type="entry name" value="SINGLE-STRANDED-DNA-SPECIFIC EXONUCLEASE RECJ"/>
    <property type="match status" value="1"/>
</dbReference>